<protein>
    <submittedName>
        <fullName evidence="1">Uncharacterized protein</fullName>
    </submittedName>
</protein>
<name>A0A9P9ISH0_9HYPO</name>
<gene>
    <name evidence="1" type="ORF">EDB81DRAFT_107760</name>
</gene>
<reference evidence="1" key="1">
    <citation type="journal article" date="2021" name="Nat. Commun.">
        <title>Genetic determinants of endophytism in the Arabidopsis root mycobiome.</title>
        <authorList>
            <person name="Mesny F."/>
            <person name="Miyauchi S."/>
            <person name="Thiergart T."/>
            <person name="Pickel B."/>
            <person name="Atanasova L."/>
            <person name="Karlsson M."/>
            <person name="Huettel B."/>
            <person name="Barry K.W."/>
            <person name="Haridas S."/>
            <person name="Chen C."/>
            <person name="Bauer D."/>
            <person name="Andreopoulos W."/>
            <person name="Pangilinan J."/>
            <person name="LaButti K."/>
            <person name="Riley R."/>
            <person name="Lipzen A."/>
            <person name="Clum A."/>
            <person name="Drula E."/>
            <person name="Henrissat B."/>
            <person name="Kohler A."/>
            <person name="Grigoriev I.V."/>
            <person name="Martin F.M."/>
            <person name="Hacquard S."/>
        </authorList>
    </citation>
    <scope>NUCLEOTIDE SEQUENCE</scope>
    <source>
        <strain evidence="1">MPI-CAGE-AT-0147</strain>
    </source>
</reference>
<evidence type="ECO:0000313" key="2">
    <source>
        <dbReference type="Proteomes" id="UP000738349"/>
    </source>
</evidence>
<accession>A0A9P9ISH0</accession>
<comment type="caution">
    <text evidence="1">The sequence shown here is derived from an EMBL/GenBank/DDBJ whole genome shotgun (WGS) entry which is preliminary data.</text>
</comment>
<sequence length="100" mass="11152">MPHPDIQTSLGVTLCCWTLARAKFLYQAVSRRERHLRKSMMLRVLALSVLVAWRAGKLEVTTCTSPTSCRASSQDTTIRSGIHDVAKLGAVRHIRRGLHA</sequence>
<dbReference type="EMBL" id="JAGMUV010000015">
    <property type="protein sequence ID" value="KAH7133608.1"/>
    <property type="molecule type" value="Genomic_DNA"/>
</dbReference>
<organism evidence="1 2">
    <name type="scientific">Dactylonectria macrodidyma</name>
    <dbReference type="NCBI Taxonomy" id="307937"/>
    <lineage>
        <taxon>Eukaryota</taxon>
        <taxon>Fungi</taxon>
        <taxon>Dikarya</taxon>
        <taxon>Ascomycota</taxon>
        <taxon>Pezizomycotina</taxon>
        <taxon>Sordariomycetes</taxon>
        <taxon>Hypocreomycetidae</taxon>
        <taxon>Hypocreales</taxon>
        <taxon>Nectriaceae</taxon>
        <taxon>Dactylonectria</taxon>
    </lineage>
</organism>
<evidence type="ECO:0000313" key="1">
    <source>
        <dbReference type="EMBL" id="KAH7133608.1"/>
    </source>
</evidence>
<dbReference type="AlphaFoldDB" id="A0A9P9ISH0"/>
<proteinExistence type="predicted"/>
<keyword evidence="2" id="KW-1185">Reference proteome</keyword>
<dbReference type="Proteomes" id="UP000738349">
    <property type="component" value="Unassembled WGS sequence"/>
</dbReference>